<dbReference type="SUPFAM" id="SSF160443">
    <property type="entry name" value="SMR domain-like"/>
    <property type="match status" value="1"/>
</dbReference>
<dbReference type="CDD" id="cd00105">
    <property type="entry name" value="KH-I"/>
    <property type="match status" value="1"/>
</dbReference>
<dbReference type="SMART" id="SM01162">
    <property type="entry name" value="DUF1771"/>
    <property type="match status" value="1"/>
</dbReference>
<proteinExistence type="predicted"/>
<evidence type="ECO:0000256" key="1">
    <source>
        <dbReference type="PROSITE-ProRule" id="PRU00117"/>
    </source>
</evidence>
<dbReference type="InterPro" id="IPR002625">
    <property type="entry name" value="Smr_dom"/>
</dbReference>
<dbReference type="InterPro" id="IPR036063">
    <property type="entry name" value="Smr_dom_sf"/>
</dbReference>
<gene>
    <name evidence="3" type="ORF">CDCA_CDCA20G4826</name>
</gene>
<dbReference type="PANTHER" id="PTHR46535">
    <property type="entry name" value="NEDD4-BINDING PROTEIN 2"/>
    <property type="match status" value="1"/>
</dbReference>
<dbReference type="InterPro" id="IPR004088">
    <property type="entry name" value="KH_dom_type_1"/>
</dbReference>
<dbReference type="SMART" id="SM00322">
    <property type="entry name" value="KH"/>
    <property type="match status" value="1"/>
</dbReference>
<protein>
    <recommendedName>
        <fullName evidence="2">Smr domain-containing protein</fullName>
    </recommendedName>
</protein>
<dbReference type="PANTHER" id="PTHR46535:SF1">
    <property type="entry name" value="NEDD4-BINDING PROTEIN 2"/>
    <property type="match status" value="1"/>
</dbReference>
<dbReference type="SUPFAM" id="SSF54791">
    <property type="entry name" value="Eukaryotic type KH-domain (KH-domain type I)"/>
    <property type="match status" value="1"/>
</dbReference>
<dbReference type="EMBL" id="JANCYW010000020">
    <property type="protein sequence ID" value="KAK4538801.1"/>
    <property type="molecule type" value="Genomic_DNA"/>
</dbReference>
<dbReference type="Pfam" id="PF01713">
    <property type="entry name" value="Smr"/>
    <property type="match status" value="1"/>
</dbReference>
<comment type="caution">
    <text evidence="3">The sequence shown here is derived from an EMBL/GenBank/DDBJ whole genome shotgun (WGS) entry which is preliminary data.</text>
</comment>
<dbReference type="InterPro" id="IPR052772">
    <property type="entry name" value="Endo/PolyKinase_Domain-Protein"/>
</dbReference>
<dbReference type="InterPro" id="IPR004087">
    <property type="entry name" value="KH_dom"/>
</dbReference>
<dbReference type="AlphaFoldDB" id="A0AAV9J304"/>
<dbReference type="PROSITE" id="PS50084">
    <property type="entry name" value="KH_TYPE_1"/>
    <property type="match status" value="1"/>
</dbReference>
<evidence type="ECO:0000313" key="3">
    <source>
        <dbReference type="EMBL" id="KAK4538801.1"/>
    </source>
</evidence>
<name>A0AAV9J304_CYACA</name>
<dbReference type="GO" id="GO:0005634">
    <property type="term" value="C:nucleus"/>
    <property type="evidence" value="ECO:0007669"/>
    <property type="project" value="TreeGrafter"/>
</dbReference>
<organism evidence="3 4">
    <name type="scientific">Cyanidium caldarium</name>
    <name type="common">Red alga</name>
    <dbReference type="NCBI Taxonomy" id="2771"/>
    <lineage>
        <taxon>Eukaryota</taxon>
        <taxon>Rhodophyta</taxon>
        <taxon>Bangiophyceae</taxon>
        <taxon>Cyanidiales</taxon>
        <taxon>Cyanidiaceae</taxon>
        <taxon>Cyanidium</taxon>
    </lineage>
</organism>
<feature type="domain" description="Smr" evidence="2">
    <location>
        <begin position="180"/>
        <end position="258"/>
    </location>
</feature>
<dbReference type="Gene3D" id="3.30.1370.10">
    <property type="entry name" value="K Homology domain, type 1"/>
    <property type="match status" value="1"/>
</dbReference>
<keyword evidence="1" id="KW-0694">RNA-binding</keyword>
<sequence length="281" mass="31043">MGCLISKEPRSTPQTTVDGVVTAERSDEDGRHVVLLLQVPKAQHGLIVGKHGHNVRELEQRSGAHVTVPRRLSLSRPVRVSGDAGSVQRARVRIEKLVNDSVDGGEPAIERLRDRAEQLRMERDRLFEAASAAHKRGRGAEAKRLAQEGHRVDTEYKTARSTAARAIFASKNAGLDSSEIDLHGLYVEEALEIVKARLDGIDARRHGDTNRDIRIITGAGHHSDGGRARIRPAVEALLRERHYEYQVDGPGAFVVTRCARPAPPTTNMWSRLFVACFRCSP</sequence>
<dbReference type="Gene3D" id="3.30.1370.110">
    <property type="match status" value="1"/>
</dbReference>
<dbReference type="PROSITE" id="PS50828">
    <property type="entry name" value="SMR"/>
    <property type="match status" value="1"/>
</dbReference>
<dbReference type="GO" id="GO:0003723">
    <property type="term" value="F:RNA binding"/>
    <property type="evidence" value="ECO:0007669"/>
    <property type="project" value="UniProtKB-UniRule"/>
</dbReference>
<dbReference type="Pfam" id="PF00013">
    <property type="entry name" value="KH_1"/>
    <property type="match status" value="1"/>
</dbReference>
<dbReference type="InterPro" id="IPR013899">
    <property type="entry name" value="DUF1771"/>
</dbReference>
<dbReference type="GO" id="GO:0004519">
    <property type="term" value="F:endonuclease activity"/>
    <property type="evidence" value="ECO:0007669"/>
    <property type="project" value="TreeGrafter"/>
</dbReference>
<reference evidence="3 4" key="1">
    <citation type="submission" date="2022-07" db="EMBL/GenBank/DDBJ databases">
        <title>Genome-wide signatures of adaptation to extreme environments.</title>
        <authorList>
            <person name="Cho C.H."/>
            <person name="Yoon H.S."/>
        </authorList>
    </citation>
    <scope>NUCLEOTIDE SEQUENCE [LARGE SCALE GENOMIC DNA]</scope>
    <source>
        <strain evidence="3 4">DBV 063 E5</strain>
    </source>
</reference>
<dbReference type="Pfam" id="PF08590">
    <property type="entry name" value="DUF1771"/>
    <property type="match status" value="1"/>
</dbReference>
<dbReference type="Proteomes" id="UP001301350">
    <property type="component" value="Unassembled WGS sequence"/>
</dbReference>
<evidence type="ECO:0000313" key="4">
    <source>
        <dbReference type="Proteomes" id="UP001301350"/>
    </source>
</evidence>
<accession>A0AAV9J304</accession>
<keyword evidence="4" id="KW-1185">Reference proteome</keyword>
<evidence type="ECO:0000259" key="2">
    <source>
        <dbReference type="PROSITE" id="PS50828"/>
    </source>
</evidence>
<dbReference type="SMART" id="SM00463">
    <property type="entry name" value="SMR"/>
    <property type="match status" value="1"/>
</dbReference>
<dbReference type="InterPro" id="IPR036612">
    <property type="entry name" value="KH_dom_type_1_sf"/>
</dbReference>